<dbReference type="RefSeq" id="WP_115495572.1">
    <property type="nucleotide sequence ID" value="NZ_QRBE01000005.1"/>
</dbReference>
<evidence type="ECO:0000313" key="2">
    <source>
        <dbReference type="Proteomes" id="UP000254258"/>
    </source>
</evidence>
<dbReference type="AlphaFoldDB" id="A0A370WZW2"/>
<dbReference type="EMBL" id="QRBE01000005">
    <property type="protein sequence ID" value="RDS81704.1"/>
    <property type="molecule type" value="Genomic_DNA"/>
</dbReference>
<keyword evidence="2" id="KW-1185">Reference proteome</keyword>
<comment type="caution">
    <text evidence="1">The sequence shown here is derived from an EMBL/GenBank/DDBJ whole genome shotgun (WGS) entry which is preliminary data.</text>
</comment>
<gene>
    <name evidence="1" type="ORF">DWU98_10825</name>
</gene>
<organism evidence="1 2">
    <name type="scientific">Dyella monticola</name>
    <dbReference type="NCBI Taxonomy" id="1927958"/>
    <lineage>
        <taxon>Bacteria</taxon>
        <taxon>Pseudomonadati</taxon>
        <taxon>Pseudomonadota</taxon>
        <taxon>Gammaproteobacteria</taxon>
        <taxon>Lysobacterales</taxon>
        <taxon>Rhodanobacteraceae</taxon>
        <taxon>Dyella</taxon>
    </lineage>
</organism>
<sequence length="82" mass="9073">MIIRPPFLPQDDHIASSTSEDDLLMAIVERHVQRHGIFPVTYDPRAHSGTHLTASSQTEAVRAITDGEVVEGRTGEESAKHR</sequence>
<protein>
    <submittedName>
        <fullName evidence="1">Uncharacterized protein</fullName>
    </submittedName>
</protein>
<proteinExistence type="predicted"/>
<name>A0A370WZW2_9GAMM</name>
<dbReference type="OrthoDB" id="1491023at2"/>
<reference evidence="1 2" key="1">
    <citation type="submission" date="2018-07" db="EMBL/GenBank/DDBJ databases">
        <title>Dyella monticola sp. nov. and Dyella psychrodurans sp. nov. isolated from monsoon evergreen broad-leaved forest soil of Dinghu Mountain, China.</title>
        <authorList>
            <person name="Gao Z."/>
            <person name="Qiu L."/>
        </authorList>
    </citation>
    <scope>NUCLEOTIDE SEQUENCE [LARGE SCALE GENOMIC DNA]</scope>
    <source>
        <strain evidence="1 2">4G-K06</strain>
    </source>
</reference>
<evidence type="ECO:0000313" key="1">
    <source>
        <dbReference type="EMBL" id="RDS81704.1"/>
    </source>
</evidence>
<accession>A0A370WZW2</accession>
<dbReference type="Proteomes" id="UP000254258">
    <property type="component" value="Unassembled WGS sequence"/>
</dbReference>